<dbReference type="Pfam" id="PF13637">
    <property type="entry name" value="Ank_4"/>
    <property type="match status" value="1"/>
</dbReference>
<comment type="caution">
    <text evidence="1">The sequence shown here is derived from an EMBL/GenBank/DDBJ whole genome shotgun (WGS) entry which is preliminary data.</text>
</comment>
<protein>
    <submittedName>
        <fullName evidence="1">Uncharacterized protein</fullName>
    </submittedName>
</protein>
<evidence type="ECO:0000313" key="1">
    <source>
        <dbReference type="EMBL" id="KAF7513173.1"/>
    </source>
</evidence>
<organism evidence="1 2">
    <name type="scientific">Endocarpon pusillum</name>
    <dbReference type="NCBI Taxonomy" id="364733"/>
    <lineage>
        <taxon>Eukaryota</taxon>
        <taxon>Fungi</taxon>
        <taxon>Dikarya</taxon>
        <taxon>Ascomycota</taxon>
        <taxon>Pezizomycotina</taxon>
        <taxon>Eurotiomycetes</taxon>
        <taxon>Chaetothyriomycetidae</taxon>
        <taxon>Verrucariales</taxon>
        <taxon>Verrucariaceae</taxon>
        <taxon>Endocarpon</taxon>
    </lineage>
</organism>
<dbReference type="OrthoDB" id="4772757at2759"/>
<dbReference type="InterPro" id="IPR036770">
    <property type="entry name" value="Ankyrin_rpt-contain_sf"/>
</dbReference>
<name>A0A8H7APZ7_9EURO</name>
<dbReference type="AlphaFoldDB" id="A0A8H7APZ7"/>
<dbReference type="Gene3D" id="1.25.40.20">
    <property type="entry name" value="Ankyrin repeat-containing domain"/>
    <property type="match status" value="1"/>
</dbReference>
<accession>A0A8H7APZ7</accession>
<sequence length="123" mass="13473">MLKVDSTSYGDALYAASSRGDEKVVQMLLELDAEVNAQGGRYGNALQAASERGDEKVVQMLLLCRTFAVKITRFYWGFGGQFSFVTTLHIRLRAGSAPVDEAIPSNVGTRFVVLRSRGPTTHM</sequence>
<keyword evidence="2" id="KW-1185">Reference proteome</keyword>
<dbReference type="InterPro" id="IPR002110">
    <property type="entry name" value="Ankyrin_rpt"/>
</dbReference>
<proteinExistence type="predicted"/>
<reference evidence="1" key="1">
    <citation type="submission" date="2020-02" db="EMBL/GenBank/DDBJ databases">
        <authorList>
            <person name="Palmer J.M."/>
        </authorList>
    </citation>
    <scope>NUCLEOTIDE SEQUENCE</scope>
    <source>
        <strain evidence="1">EPUS1.4</strain>
        <tissue evidence="1">Thallus</tissue>
    </source>
</reference>
<dbReference type="EMBL" id="JAACFV010000007">
    <property type="protein sequence ID" value="KAF7513173.1"/>
    <property type="molecule type" value="Genomic_DNA"/>
</dbReference>
<evidence type="ECO:0000313" key="2">
    <source>
        <dbReference type="Proteomes" id="UP000606974"/>
    </source>
</evidence>
<gene>
    <name evidence="1" type="ORF">GJ744_010569</name>
</gene>
<dbReference type="SUPFAM" id="SSF48403">
    <property type="entry name" value="Ankyrin repeat"/>
    <property type="match status" value="1"/>
</dbReference>
<dbReference type="Proteomes" id="UP000606974">
    <property type="component" value="Unassembled WGS sequence"/>
</dbReference>